<comment type="caution">
    <text evidence="1">The sequence shown here is derived from an EMBL/GenBank/DDBJ whole genome shotgun (WGS) entry which is preliminary data.</text>
</comment>
<organism evidence="1 2">
    <name type="scientific">Thalassolituus pacificus</name>
    <dbReference type="NCBI Taxonomy" id="2975440"/>
    <lineage>
        <taxon>Bacteria</taxon>
        <taxon>Pseudomonadati</taxon>
        <taxon>Pseudomonadota</taxon>
        <taxon>Gammaproteobacteria</taxon>
        <taxon>Oceanospirillales</taxon>
        <taxon>Oceanospirillaceae</taxon>
        <taxon>Thalassolituus</taxon>
    </lineage>
</organism>
<proteinExistence type="predicted"/>
<evidence type="ECO:0000313" key="1">
    <source>
        <dbReference type="EMBL" id="MCT7360601.1"/>
    </source>
</evidence>
<reference evidence="1" key="2">
    <citation type="submission" date="2022-08" db="EMBL/GenBank/DDBJ databases">
        <authorList>
            <person name="Dong C."/>
        </authorList>
    </citation>
    <scope>NUCLEOTIDE SEQUENCE</scope>
    <source>
        <strain evidence="1">59MF3M-4</strain>
    </source>
</reference>
<dbReference type="Proteomes" id="UP001147830">
    <property type="component" value="Unassembled WGS sequence"/>
</dbReference>
<accession>A0A9X3AJK7</accession>
<protein>
    <recommendedName>
        <fullName evidence="3">Chemotaxis protein</fullName>
    </recommendedName>
</protein>
<sequence>MATPIFVTAASIAAELHQAMLEAKGLALTAKNARALAVRAGSKTVGFKAITHFIDELASDIIRQSQYINGVSEHLSHNAVALWRASTAAEKFDWIETQHSDNIASLHHAMQSCYQQREALSHTLSRGLRELEQQLEEGDKHIRTANLIATSSKVEAASAGDFRNQLEVIAQNITDTADKIRAHLSQARRLLGQRQKHTP</sequence>
<dbReference type="Gene3D" id="6.10.250.3200">
    <property type="match status" value="1"/>
</dbReference>
<name>A0A9X3AJK7_9GAMM</name>
<evidence type="ECO:0008006" key="3">
    <source>
        <dbReference type="Google" id="ProtNLM"/>
    </source>
</evidence>
<dbReference type="AlphaFoldDB" id="A0A9X3AJK7"/>
<gene>
    <name evidence="1" type="ORF">NYR02_16390</name>
</gene>
<keyword evidence="2" id="KW-1185">Reference proteome</keyword>
<dbReference type="RefSeq" id="WP_260977430.1">
    <property type="nucleotide sequence ID" value="NZ_JAOANI010000028.1"/>
</dbReference>
<dbReference type="EMBL" id="JAOANI010000028">
    <property type="protein sequence ID" value="MCT7360601.1"/>
    <property type="molecule type" value="Genomic_DNA"/>
</dbReference>
<reference evidence="1" key="1">
    <citation type="journal article" date="2022" name="Front. Microbiol.">
        <title>Genome-based taxonomic rearrangement of Oceanobacter-related bacteria including the description of Thalassolituus hydrocarbonoclasticus sp. nov. and Thalassolituus pacificus sp. nov. and emended description of the genus Thalassolituus.</title>
        <authorList>
            <person name="Dong C."/>
            <person name="Wei L."/>
            <person name="Wang J."/>
            <person name="Lai Q."/>
            <person name="Huang Z."/>
            <person name="Shao Z."/>
        </authorList>
    </citation>
    <scope>NUCLEOTIDE SEQUENCE</scope>
    <source>
        <strain evidence="1">59MF3M-4</strain>
    </source>
</reference>
<evidence type="ECO:0000313" key="2">
    <source>
        <dbReference type="Proteomes" id="UP001147830"/>
    </source>
</evidence>